<feature type="domain" description="ABC transporter" evidence="4">
    <location>
        <begin position="1"/>
        <end position="212"/>
    </location>
</feature>
<reference evidence="5 6" key="1">
    <citation type="submission" date="2019-11" db="EMBL/GenBank/DDBJ databases">
        <authorList>
            <person name="Jiang L.-Q."/>
        </authorList>
    </citation>
    <scope>NUCLEOTIDE SEQUENCE [LARGE SCALE GENOMIC DNA]</scope>
    <source>
        <strain evidence="5 6">YIM 132087</strain>
    </source>
</reference>
<dbReference type="InterPro" id="IPR050166">
    <property type="entry name" value="ABC_transporter_ATP-bind"/>
</dbReference>
<keyword evidence="2" id="KW-0547">Nucleotide-binding</keyword>
<evidence type="ECO:0000313" key="5">
    <source>
        <dbReference type="EMBL" id="MTD12341.1"/>
    </source>
</evidence>
<dbReference type="EMBL" id="WLYK01000001">
    <property type="protein sequence ID" value="MTD12341.1"/>
    <property type="molecule type" value="Genomic_DNA"/>
</dbReference>
<evidence type="ECO:0000256" key="3">
    <source>
        <dbReference type="ARBA" id="ARBA00022840"/>
    </source>
</evidence>
<organism evidence="5 6">
    <name type="scientific">Nakamurella alba</name>
    <dbReference type="NCBI Taxonomy" id="2665158"/>
    <lineage>
        <taxon>Bacteria</taxon>
        <taxon>Bacillati</taxon>
        <taxon>Actinomycetota</taxon>
        <taxon>Actinomycetes</taxon>
        <taxon>Nakamurellales</taxon>
        <taxon>Nakamurellaceae</taxon>
        <taxon>Nakamurella</taxon>
    </lineage>
</organism>
<dbReference type="Proteomes" id="UP000460221">
    <property type="component" value="Unassembled WGS sequence"/>
</dbReference>
<keyword evidence="6" id="KW-1185">Reference proteome</keyword>
<sequence>MDLTVRRGEFVAIIGPSGCGKSTFLRAVADLHRSEDTTGDLTVAGTSPEKARLARQVAFMFQKPALLPWLSLRDNVQLPLTVAGVREPAVTPDEMLARVGLQGFERALPRQCSGGMQQRAALARSLMLTPDVVLMDEPFAAVDEITREHLNAQLLDIWSSSGSAVLFVTHSLEEAVYLADRVVVMSARPARITGIVEVDLDRPRRPELRGTQQFLALENEVRRLLYHGGEAHDEHPVAVAS</sequence>
<dbReference type="GO" id="GO:0005524">
    <property type="term" value="F:ATP binding"/>
    <property type="evidence" value="ECO:0007669"/>
    <property type="project" value="UniProtKB-KW"/>
</dbReference>
<dbReference type="SMART" id="SM00382">
    <property type="entry name" value="AAA"/>
    <property type="match status" value="1"/>
</dbReference>
<proteinExistence type="predicted"/>
<dbReference type="Gene3D" id="3.40.50.300">
    <property type="entry name" value="P-loop containing nucleotide triphosphate hydrolases"/>
    <property type="match status" value="1"/>
</dbReference>
<dbReference type="CDD" id="cd03293">
    <property type="entry name" value="ABC_NrtD_SsuB_transporters"/>
    <property type="match status" value="1"/>
</dbReference>
<dbReference type="PANTHER" id="PTHR42788">
    <property type="entry name" value="TAURINE IMPORT ATP-BINDING PROTEIN-RELATED"/>
    <property type="match status" value="1"/>
</dbReference>
<protein>
    <submittedName>
        <fullName evidence="5">ATP-binding cassette domain-containing protein</fullName>
    </submittedName>
</protein>
<dbReference type="PANTHER" id="PTHR42788:SF20">
    <property type="entry name" value="ABC TRANSPORTER ATP-BINDING PROTEIN"/>
    <property type="match status" value="1"/>
</dbReference>
<keyword evidence="1" id="KW-0813">Transport</keyword>
<dbReference type="InterPro" id="IPR017871">
    <property type="entry name" value="ABC_transporter-like_CS"/>
</dbReference>
<name>A0A7K1FE11_9ACTN</name>
<evidence type="ECO:0000256" key="2">
    <source>
        <dbReference type="ARBA" id="ARBA00022741"/>
    </source>
</evidence>
<evidence type="ECO:0000256" key="1">
    <source>
        <dbReference type="ARBA" id="ARBA00022448"/>
    </source>
</evidence>
<evidence type="ECO:0000313" key="6">
    <source>
        <dbReference type="Proteomes" id="UP000460221"/>
    </source>
</evidence>
<dbReference type="GO" id="GO:0016887">
    <property type="term" value="F:ATP hydrolysis activity"/>
    <property type="evidence" value="ECO:0007669"/>
    <property type="project" value="InterPro"/>
</dbReference>
<keyword evidence="3 5" id="KW-0067">ATP-binding</keyword>
<dbReference type="InterPro" id="IPR003593">
    <property type="entry name" value="AAA+_ATPase"/>
</dbReference>
<dbReference type="PROSITE" id="PS00211">
    <property type="entry name" value="ABC_TRANSPORTER_1"/>
    <property type="match status" value="1"/>
</dbReference>
<dbReference type="Pfam" id="PF00005">
    <property type="entry name" value="ABC_tran"/>
    <property type="match status" value="1"/>
</dbReference>
<comment type="caution">
    <text evidence="5">The sequence shown here is derived from an EMBL/GenBank/DDBJ whole genome shotgun (WGS) entry which is preliminary data.</text>
</comment>
<dbReference type="InterPro" id="IPR027417">
    <property type="entry name" value="P-loop_NTPase"/>
</dbReference>
<dbReference type="SUPFAM" id="SSF52540">
    <property type="entry name" value="P-loop containing nucleoside triphosphate hydrolases"/>
    <property type="match status" value="1"/>
</dbReference>
<dbReference type="AlphaFoldDB" id="A0A7K1FE11"/>
<accession>A0A7K1FE11</accession>
<dbReference type="PROSITE" id="PS50893">
    <property type="entry name" value="ABC_TRANSPORTER_2"/>
    <property type="match status" value="1"/>
</dbReference>
<gene>
    <name evidence="5" type="ORF">GIS00_00095</name>
</gene>
<dbReference type="InterPro" id="IPR003439">
    <property type="entry name" value="ABC_transporter-like_ATP-bd"/>
</dbReference>
<evidence type="ECO:0000259" key="4">
    <source>
        <dbReference type="PROSITE" id="PS50893"/>
    </source>
</evidence>